<dbReference type="Proteomes" id="UP000767854">
    <property type="component" value="Unassembled WGS sequence"/>
</dbReference>
<evidence type="ECO:0000256" key="3">
    <source>
        <dbReference type="ARBA" id="ARBA00022840"/>
    </source>
</evidence>
<comment type="caution">
    <text evidence="4">The sequence shown here is derived from an EMBL/GenBank/DDBJ whole genome shotgun (WGS) entry which is preliminary data.</text>
</comment>
<reference evidence="4 5" key="1">
    <citation type="submission" date="2021-01" db="EMBL/GenBank/DDBJ databases">
        <title>Genomic Encyclopedia of Type Strains, Phase IV (KMG-IV): sequencing the most valuable type-strain genomes for metagenomic binning, comparative biology and taxonomic classification.</title>
        <authorList>
            <person name="Goeker M."/>
        </authorList>
    </citation>
    <scope>NUCLEOTIDE SEQUENCE [LARGE SCALE GENOMIC DNA]</scope>
    <source>
        <strain evidence="4 5">DSM 24436</strain>
    </source>
</reference>
<accession>A0ABS2MUC4</accession>
<dbReference type="EMBL" id="JAFBDT010000043">
    <property type="protein sequence ID" value="MBM7562977.1"/>
    <property type="molecule type" value="Genomic_DNA"/>
</dbReference>
<dbReference type="PANTHER" id="PTHR43146">
    <property type="entry name" value="CANCER-RELATED NUCLEOSIDE-TRIPHOSPHATASE"/>
    <property type="match status" value="1"/>
</dbReference>
<keyword evidence="5" id="KW-1185">Reference proteome</keyword>
<dbReference type="Pfam" id="PF03266">
    <property type="entry name" value="NTPase_1"/>
    <property type="match status" value="1"/>
</dbReference>
<keyword evidence="1" id="KW-0547">Nucleotide-binding</keyword>
<keyword evidence="3" id="KW-0067">ATP-binding</keyword>
<sequence>MHLLITGERNAGKSTLIERALGITGVTVGGFKSQADILNGKIEAFVIRPLGHQKIDPPSDSRIGIPGKYNWKGFPETFDTLGVEILKNALSGPEDVLLMDELGFFETEALAFQEKVLECLNQTTKKVIAVVKAMDTPFLEQVKKHPNAHLLTLTVDNREMMLAHVIKWIQEAINERTP</sequence>
<dbReference type="Gene3D" id="3.40.50.300">
    <property type="entry name" value="P-loop containing nucleotide triphosphate hydrolases"/>
    <property type="match status" value="1"/>
</dbReference>
<gene>
    <name evidence="4" type="ORF">JOC49_002551</name>
</gene>
<dbReference type="PANTHER" id="PTHR43146:SF1">
    <property type="entry name" value="CANCER-RELATED NUCLEOSIDE-TRIPHOSPHATASE"/>
    <property type="match status" value="1"/>
</dbReference>
<protein>
    <submittedName>
        <fullName evidence="4">Nucleoside-triphosphatase</fullName>
        <ecNumber evidence="4">3.6.1.15</ecNumber>
    </submittedName>
</protein>
<name>A0ABS2MUC4_9FIRM</name>
<evidence type="ECO:0000256" key="2">
    <source>
        <dbReference type="ARBA" id="ARBA00022801"/>
    </source>
</evidence>
<proteinExistence type="predicted"/>
<dbReference type="InterPro" id="IPR004948">
    <property type="entry name" value="Nuc-triphosphatase_THEP1"/>
</dbReference>
<dbReference type="GO" id="GO:0017111">
    <property type="term" value="F:ribonucleoside triphosphate phosphatase activity"/>
    <property type="evidence" value="ECO:0007669"/>
    <property type="project" value="UniProtKB-EC"/>
</dbReference>
<evidence type="ECO:0000313" key="4">
    <source>
        <dbReference type="EMBL" id="MBM7562977.1"/>
    </source>
</evidence>
<keyword evidence="2 4" id="KW-0378">Hydrolase</keyword>
<evidence type="ECO:0000313" key="5">
    <source>
        <dbReference type="Proteomes" id="UP000767854"/>
    </source>
</evidence>
<dbReference type="RefSeq" id="WP_204665403.1">
    <property type="nucleotide sequence ID" value="NZ_JAFBDT010000043.1"/>
</dbReference>
<dbReference type="EC" id="3.6.1.15" evidence="4"/>
<organism evidence="4 5">
    <name type="scientific">Fusibacter tunisiensis</name>
    <dbReference type="NCBI Taxonomy" id="1008308"/>
    <lineage>
        <taxon>Bacteria</taxon>
        <taxon>Bacillati</taxon>
        <taxon>Bacillota</taxon>
        <taxon>Clostridia</taxon>
        <taxon>Eubacteriales</taxon>
        <taxon>Eubacteriales Family XII. Incertae Sedis</taxon>
        <taxon>Fusibacter</taxon>
    </lineage>
</organism>
<dbReference type="InterPro" id="IPR027417">
    <property type="entry name" value="P-loop_NTPase"/>
</dbReference>
<dbReference type="SUPFAM" id="SSF52540">
    <property type="entry name" value="P-loop containing nucleoside triphosphate hydrolases"/>
    <property type="match status" value="1"/>
</dbReference>
<evidence type="ECO:0000256" key="1">
    <source>
        <dbReference type="ARBA" id="ARBA00022741"/>
    </source>
</evidence>